<keyword evidence="1" id="KW-0863">Zinc-finger</keyword>
<evidence type="ECO:0000256" key="3">
    <source>
        <dbReference type="SAM" id="MobiDB-lite"/>
    </source>
</evidence>
<dbReference type="EMBL" id="JADGJD010000638">
    <property type="protein sequence ID" value="KAJ3049479.1"/>
    <property type="molecule type" value="Genomic_DNA"/>
</dbReference>
<dbReference type="GO" id="GO:0003723">
    <property type="term" value="F:RNA binding"/>
    <property type="evidence" value="ECO:0007669"/>
    <property type="project" value="UniProtKB-UniRule"/>
</dbReference>
<feature type="compositionally biased region" description="Low complexity" evidence="3">
    <location>
        <begin position="134"/>
        <end position="143"/>
    </location>
</feature>
<dbReference type="GO" id="GO:0008270">
    <property type="term" value="F:zinc ion binding"/>
    <property type="evidence" value="ECO:0007669"/>
    <property type="project" value="UniProtKB-KW"/>
</dbReference>
<accession>A0AAD5X359</accession>
<dbReference type="Gene3D" id="3.30.160.60">
    <property type="entry name" value="Classic Zinc Finger"/>
    <property type="match status" value="1"/>
</dbReference>
<feature type="compositionally biased region" description="Basic and acidic residues" evidence="3">
    <location>
        <begin position="440"/>
        <end position="459"/>
    </location>
</feature>
<reference evidence="6" key="1">
    <citation type="submission" date="2020-05" db="EMBL/GenBank/DDBJ databases">
        <title>Phylogenomic resolution of chytrid fungi.</title>
        <authorList>
            <person name="Stajich J.E."/>
            <person name="Amses K."/>
            <person name="Simmons R."/>
            <person name="Seto K."/>
            <person name="Myers J."/>
            <person name="Bonds A."/>
            <person name="Quandt C.A."/>
            <person name="Barry K."/>
            <person name="Liu P."/>
            <person name="Grigoriev I."/>
            <person name="Longcore J.E."/>
            <person name="James T.Y."/>
        </authorList>
    </citation>
    <scope>NUCLEOTIDE SEQUENCE</scope>
    <source>
        <strain evidence="6">JEL0318</strain>
    </source>
</reference>
<dbReference type="PROSITE" id="PS00028">
    <property type="entry name" value="ZINC_FINGER_C2H2_1"/>
    <property type="match status" value="2"/>
</dbReference>
<organism evidence="6 7">
    <name type="scientific">Rhizophlyctis rosea</name>
    <dbReference type="NCBI Taxonomy" id="64517"/>
    <lineage>
        <taxon>Eukaryota</taxon>
        <taxon>Fungi</taxon>
        <taxon>Fungi incertae sedis</taxon>
        <taxon>Chytridiomycota</taxon>
        <taxon>Chytridiomycota incertae sedis</taxon>
        <taxon>Chytridiomycetes</taxon>
        <taxon>Rhizophlyctidales</taxon>
        <taxon>Rhizophlyctidaceae</taxon>
        <taxon>Rhizophlyctis</taxon>
    </lineage>
</organism>
<feature type="compositionally biased region" description="Basic and acidic residues" evidence="3">
    <location>
        <begin position="469"/>
        <end position="479"/>
    </location>
</feature>
<keyword evidence="1" id="KW-0862">Zinc</keyword>
<feature type="non-terminal residue" evidence="6">
    <location>
        <position position="1"/>
    </location>
</feature>
<protein>
    <recommendedName>
        <fullName evidence="8">C2H2-type domain-containing protein</fullName>
    </recommendedName>
</protein>
<feature type="compositionally biased region" description="Polar residues" evidence="3">
    <location>
        <begin position="338"/>
        <end position="348"/>
    </location>
</feature>
<dbReference type="InterPro" id="IPR000504">
    <property type="entry name" value="RRM_dom"/>
</dbReference>
<name>A0AAD5X359_9FUNG</name>
<feature type="domain" description="C2H2-type" evidence="5">
    <location>
        <begin position="78"/>
        <end position="102"/>
    </location>
</feature>
<dbReference type="PROSITE" id="PS50102">
    <property type="entry name" value="RRM"/>
    <property type="match status" value="1"/>
</dbReference>
<dbReference type="CDD" id="cd00590">
    <property type="entry name" value="RRM_SF"/>
    <property type="match status" value="1"/>
</dbReference>
<keyword evidence="2" id="KW-0694">RNA-binding</keyword>
<feature type="region of interest" description="Disordered" evidence="3">
    <location>
        <begin position="116"/>
        <end position="149"/>
    </location>
</feature>
<keyword evidence="7" id="KW-1185">Reference proteome</keyword>
<evidence type="ECO:0000313" key="7">
    <source>
        <dbReference type="Proteomes" id="UP001212841"/>
    </source>
</evidence>
<feature type="region of interest" description="Disordered" evidence="3">
    <location>
        <begin position="315"/>
        <end position="348"/>
    </location>
</feature>
<gene>
    <name evidence="6" type="ORF">HK097_009525</name>
</gene>
<comment type="caution">
    <text evidence="6">The sequence shown here is derived from an EMBL/GenBank/DDBJ whole genome shotgun (WGS) entry which is preliminary data.</text>
</comment>
<dbReference type="SUPFAM" id="SSF54928">
    <property type="entry name" value="RNA-binding domain, RBD"/>
    <property type="match status" value="1"/>
</dbReference>
<dbReference type="InterPro" id="IPR035979">
    <property type="entry name" value="RBD_domain_sf"/>
</dbReference>
<feature type="region of interest" description="Disordered" evidence="3">
    <location>
        <begin position="361"/>
        <end position="394"/>
    </location>
</feature>
<evidence type="ECO:0000313" key="6">
    <source>
        <dbReference type="EMBL" id="KAJ3049479.1"/>
    </source>
</evidence>
<dbReference type="Gene3D" id="3.30.70.330">
    <property type="match status" value="1"/>
</dbReference>
<dbReference type="SMART" id="SM00355">
    <property type="entry name" value="ZnF_C2H2"/>
    <property type="match status" value="2"/>
</dbReference>
<evidence type="ECO:0000259" key="5">
    <source>
        <dbReference type="PROSITE" id="PS50157"/>
    </source>
</evidence>
<feature type="domain" description="RRM" evidence="4">
    <location>
        <begin position="200"/>
        <end position="282"/>
    </location>
</feature>
<dbReference type="InterPro" id="IPR012677">
    <property type="entry name" value="Nucleotide-bd_a/b_plait_sf"/>
</dbReference>
<dbReference type="Proteomes" id="UP001212841">
    <property type="component" value="Unassembled WGS sequence"/>
</dbReference>
<dbReference type="InterPro" id="IPR013087">
    <property type="entry name" value="Znf_C2H2_type"/>
</dbReference>
<sequence>MEITRFEDDEIRRLSSNGVVAVCAFQCVECVDTFADRDAATEHLLEKHRAYIDVLASYQDNELGAGPNFVHGRDRLQYSCDKCGESFATYDLQLLHHKRESHHMSGTYWWELDAPSSPPAPSSPAHQTTNEVTSPSSDGSSDWPPRKVLPRPHPFHEYDDAAGAVRVMTDVLIKLVGSTKSEYNSSDYISWWEPAACPGHSVLICDFPTAWTENDYTIRDFFPEIGEAVKVSFKPVDEMASDMCFVSFSTAEAAKKAIEWDRKFEFVEGKSMRIMDACLARRIIGPYEKKAALAEELLWRYQEYTTRWPVIAERGGRRRSEKRTNSSRPRNESALPPTLTNSANASVNAGDNINEGIVKASASPAGDHVQTPNAKPLPSRKRLGDPSLADTADTQFLSRKRAMLGGEVGTRAASDDRDFKTTVNSTFVTPRIGTGANHTEPGRFEGETTMRDGVRDQRLSPEMASGREGLPEAERREGGIMDVVPLGGDVFGG</sequence>
<dbReference type="PROSITE" id="PS50157">
    <property type="entry name" value="ZINC_FINGER_C2H2_2"/>
    <property type="match status" value="1"/>
</dbReference>
<proteinExistence type="predicted"/>
<evidence type="ECO:0000256" key="1">
    <source>
        <dbReference type="PROSITE-ProRule" id="PRU00042"/>
    </source>
</evidence>
<evidence type="ECO:0000259" key="4">
    <source>
        <dbReference type="PROSITE" id="PS50102"/>
    </source>
</evidence>
<keyword evidence="1" id="KW-0479">Metal-binding</keyword>
<evidence type="ECO:0008006" key="8">
    <source>
        <dbReference type="Google" id="ProtNLM"/>
    </source>
</evidence>
<feature type="region of interest" description="Disordered" evidence="3">
    <location>
        <begin position="430"/>
        <end position="481"/>
    </location>
</feature>
<evidence type="ECO:0000256" key="2">
    <source>
        <dbReference type="PROSITE-ProRule" id="PRU00176"/>
    </source>
</evidence>
<dbReference type="AlphaFoldDB" id="A0AAD5X359"/>